<evidence type="ECO:0008006" key="2">
    <source>
        <dbReference type="Google" id="ProtNLM"/>
    </source>
</evidence>
<reference evidence="1" key="1">
    <citation type="journal article" date="2020" name="mSystems">
        <title>Genome- and Community-Level Interaction Insights into Carbon Utilization and Element Cycling Functions of Hydrothermarchaeota in Hydrothermal Sediment.</title>
        <authorList>
            <person name="Zhou Z."/>
            <person name="Liu Y."/>
            <person name="Xu W."/>
            <person name="Pan J."/>
            <person name="Luo Z.H."/>
            <person name="Li M."/>
        </authorList>
    </citation>
    <scope>NUCLEOTIDE SEQUENCE [LARGE SCALE GENOMIC DNA]</scope>
    <source>
        <strain evidence="1">SpSt-1071</strain>
    </source>
</reference>
<dbReference type="EMBL" id="DRXE01000233">
    <property type="protein sequence ID" value="HHM68340.1"/>
    <property type="molecule type" value="Genomic_DNA"/>
</dbReference>
<gene>
    <name evidence="1" type="ORF">ENM28_06525</name>
</gene>
<comment type="caution">
    <text evidence="1">The sequence shown here is derived from an EMBL/GenBank/DDBJ whole genome shotgun (WGS) entry which is preliminary data.</text>
</comment>
<sequence length="114" mass="12428">MNPLALLTDTERETLVKALTFMGRTGRMPFPGELASLLGIVPSAARARVQRLAQLGLIQRQGRRPPVLTLEGARAAELLWDLGLIPEEDRGDYVRALRIIGARKEENRAGTAAG</sequence>
<dbReference type="InterPro" id="IPR036388">
    <property type="entry name" value="WH-like_DNA-bd_sf"/>
</dbReference>
<dbReference type="AlphaFoldDB" id="A0A7C5REY2"/>
<name>A0A7C5REY2_9DEIN</name>
<accession>A0A7C5REY2</accession>
<dbReference type="InterPro" id="IPR036390">
    <property type="entry name" value="WH_DNA-bd_sf"/>
</dbReference>
<organism evidence="1">
    <name type="scientific">Thermus caliditerrae</name>
    <dbReference type="NCBI Taxonomy" id="1330700"/>
    <lineage>
        <taxon>Bacteria</taxon>
        <taxon>Thermotogati</taxon>
        <taxon>Deinococcota</taxon>
        <taxon>Deinococci</taxon>
        <taxon>Thermales</taxon>
        <taxon>Thermaceae</taxon>
        <taxon>Thermus</taxon>
    </lineage>
</organism>
<dbReference type="Gene3D" id="1.10.10.10">
    <property type="entry name" value="Winged helix-like DNA-binding domain superfamily/Winged helix DNA-binding domain"/>
    <property type="match status" value="1"/>
</dbReference>
<proteinExistence type="predicted"/>
<protein>
    <recommendedName>
        <fullName evidence="2">LexA repressor DNA-binding domain-containing protein</fullName>
    </recommendedName>
</protein>
<dbReference type="SUPFAM" id="SSF46785">
    <property type="entry name" value="Winged helix' DNA-binding domain"/>
    <property type="match status" value="1"/>
</dbReference>
<evidence type="ECO:0000313" key="1">
    <source>
        <dbReference type="EMBL" id="HHM68340.1"/>
    </source>
</evidence>